<dbReference type="InterPro" id="IPR008969">
    <property type="entry name" value="CarboxyPept-like_regulatory"/>
</dbReference>
<keyword evidence="1" id="KW-0472">Membrane</keyword>
<dbReference type="EMBL" id="QQWG01000014">
    <property type="protein sequence ID" value="RRG20312.1"/>
    <property type="molecule type" value="Genomic_DNA"/>
</dbReference>
<dbReference type="AlphaFoldDB" id="A0A425XZ06"/>
<evidence type="ECO:0008006" key="4">
    <source>
        <dbReference type="Google" id="ProtNLM"/>
    </source>
</evidence>
<dbReference type="SUPFAM" id="SSF56935">
    <property type="entry name" value="Porins"/>
    <property type="match status" value="1"/>
</dbReference>
<dbReference type="OrthoDB" id="603275at2"/>
<feature type="transmembrane region" description="Helical" evidence="1">
    <location>
        <begin position="12"/>
        <end position="30"/>
    </location>
</feature>
<protein>
    <recommendedName>
        <fullName evidence="4">TonB-dependent receptor</fullName>
    </recommendedName>
</protein>
<organism evidence="2 3">
    <name type="scientific">Ancylomarina euxinus</name>
    <dbReference type="NCBI Taxonomy" id="2283627"/>
    <lineage>
        <taxon>Bacteria</taxon>
        <taxon>Pseudomonadati</taxon>
        <taxon>Bacteroidota</taxon>
        <taxon>Bacteroidia</taxon>
        <taxon>Marinilabiliales</taxon>
        <taxon>Marinifilaceae</taxon>
        <taxon>Ancylomarina</taxon>
    </lineage>
</organism>
<accession>A0A425XZ06</accession>
<evidence type="ECO:0000313" key="3">
    <source>
        <dbReference type="Proteomes" id="UP000285794"/>
    </source>
</evidence>
<reference evidence="2 3" key="1">
    <citation type="submission" date="2018-07" db="EMBL/GenBank/DDBJ databases">
        <title>Draft genome sequence of Ancylomarina sp. M1P.</title>
        <authorList>
            <person name="Yadav S."/>
            <person name="Villanueva L."/>
            <person name="Damste J.S.S."/>
        </authorList>
    </citation>
    <scope>NUCLEOTIDE SEQUENCE [LARGE SCALE GENOMIC DNA]</scope>
    <source>
        <strain evidence="2 3">M1P</strain>
    </source>
</reference>
<keyword evidence="3" id="KW-1185">Reference proteome</keyword>
<keyword evidence="1" id="KW-1133">Transmembrane helix</keyword>
<dbReference type="RefSeq" id="WP_125031370.1">
    <property type="nucleotide sequence ID" value="NZ_JAPXVP010000012.1"/>
</dbReference>
<gene>
    <name evidence="2" type="ORF">DWB61_13260</name>
</gene>
<dbReference type="Proteomes" id="UP000285794">
    <property type="component" value="Unassembled WGS sequence"/>
</dbReference>
<comment type="caution">
    <text evidence="2">The sequence shown here is derived from an EMBL/GenBank/DDBJ whole genome shotgun (WGS) entry which is preliminary data.</text>
</comment>
<keyword evidence="1" id="KW-0812">Transmembrane</keyword>
<sequence>MLRIKLYDIRKILFKCFPIFLLFICQISLAENQITGKIVSNDGICLENIHILLQKENSGGIIAFGISNSKGEYTIRFETGRDSIFLKTQSLNYAVQQLWLTNKNQIQNFTLFPEVKELKEVRIKASPIRQHGDTISYSVGAFAGKNDQVIADVINKLPGLEVESDGRILYQGTPIRKFYIEGMDLLEGKYNLANNNLPAESVASVQVLENHEPIKLLRNITSTDKASLNIKLKRNIAMTGKAKLGIGASPMLWDANITPMLFNKKQQLICSYQANNMGKDVAMDLKTFSIEDLMDMLDNNTEKEELLGIQNLSTPNFNTSRYLNNNIHLLSTNYLLILNHDLQLRVNSSYLNDYQKHNGGSRSEYHLGNDTIILQEKINNRLTKRSLINEFTLSQNSDRNYLKNTLKIQAYWDKQLGHVSQNNSPIRQDYQNPFQSFSNKLKWIKPLGKKMWQLASFVSYNKAPQSLLVKPGVYEDIFNSGKSYDAILQEANNEELNINHSISLINKIKRWSLTHKIGYQHQQKDFDSRIYLNDNLIETDLGKEFQNQLNFRKNKIYGNESIQYITERFKLYADLPLSYTNYNISDKISNISTQKNTFLFQPKLRLNYEFNAFFTWKNTWKKIHKVGDSRRINYANVLENYRRLQKQEAILGETKGQSMGTTLHYKNPLSSIFAYAGYTYMQSEKDLILHNQIQNDGSMLLQMKKNDNRAYSHNVFAQASKYISNWKTNFSLKSNYMLDQQKMFLNESMTPIQNENFSLNGKITSDVFSWMNLEYKNQFSWLMSKVDKGNNNKVKQQSHIMNLMIYPKDNHYFGCSSEYLKNEGSENIFLDLIYNYTLKNKQSKIEIRWTNIFNKSSYSNYFVDEYSIVNNYYELRPSQIQLNYSFSF</sequence>
<dbReference type="SUPFAM" id="SSF49464">
    <property type="entry name" value="Carboxypeptidase regulatory domain-like"/>
    <property type="match status" value="1"/>
</dbReference>
<evidence type="ECO:0000313" key="2">
    <source>
        <dbReference type="EMBL" id="RRG20312.1"/>
    </source>
</evidence>
<proteinExistence type="predicted"/>
<evidence type="ECO:0000256" key="1">
    <source>
        <dbReference type="SAM" id="Phobius"/>
    </source>
</evidence>
<name>A0A425XZ06_9BACT</name>